<comment type="caution">
    <text evidence="1">The sequence shown here is derived from an EMBL/GenBank/DDBJ whole genome shotgun (WGS) entry which is preliminary data.</text>
</comment>
<dbReference type="Proteomes" id="UP000197334">
    <property type="component" value="Unassembled WGS sequence"/>
</dbReference>
<protein>
    <submittedName>
        <fullName evidence="1">Uncharacterized protein</fullName>
    </submittedName>
</protein>
<keyword evidence="2" id="KW-1185">Reference proteome</keyword>
<organism evidence="1 2">
    <name type="scientific">Halomonas campaniensis</name>
    <dbReference type="NCBI Taxonomy" id="213554"/>
    <lineage>
        <taxon>Bacteria</taxon>
        <taxon>Pseudomonadati</taxon>
        <taxon>Pseudomonadota</taxon>
        <taxon>Gammaproteobacteria</taxon>
        <taxon>Oceanospirillales</taxon>
        <taxon>Halomonadaceae</taxon>
        <taxon>Halomonas</taxon>
    </lineage>
</organism>
<proteinExistence type="predicted"/>
<reference evidence="1 2" key="1">
    <citation type="submission" date="2014-08" db="EMBL/GenBank/DDBJ databases">
        <title>Draft genome sequence of a novel L-asparaginase producing marine bacterium, Halomonas campaniensis.</title>
        <authorList>
            <person name="Sundarakrishnan B."/>
            <person name="Moushumi Priya A."/>
            <person name="Raman G."/>
            <person name="Sakthivel N."/>
            <person name="Park S."/>
            <person name="Jayachandran S."/>
        </authorList>
    </citation>
    <scope>NUCLEOTIDE SEQUENCE [LARGE SCALE GENOMIC DNA]</scope>
    <source>
        <strain evidence="1 2">SK03</strain>
    </source>
</reference>
<name>A0A246RXE4_9GAMM</name>
<gene>
    <name evidence="1" type="ORF">JI62_13210</name>
</gene>
<evidence type="ECO:0000313" key="1">
    <source>
        <dbReference type="EMBL" id="OWV28637.1"/>
    </source>
</evidence>
<evidence type="ECO:0000313" key="2">
    <source>
        <dbReference type="Proteomes" id="UP000197334"/>
    </source>
</evidence>
<sequence>MSVSSVLLGLIGMVDDKGSVESLLRLATNRQPQAVKEKLARLMRLMLIGGYQRCRGVTAQPLSQKATY</sequence>
<dbReference type="EMBL" id="JPUA01000034">
    <property type="protein sequence ID" value="OWV28637.1"/>
    <property type="molecule type" value="Genomic_DNA"/>
</dbReference>
<dbReference type="AlphaFoldDB" id="A0A246RXE4"/>
<accession>A0A246RXE4</accession>